<keyword evidence="2" id="KW-1185">Reference proteome</keyword>
<reference evidence="1 2" key="1">
    <citation type="submission" date="2016-10" db="EMBL/GenBank/DDBJ databases">
        <authorList>
            <person name="de Groot N.N."/>
        </authorList>
    </citation>
    <scope>NUCLEOTIDE SEQUENCE [LARGE SCALE GENOMIC DNA]</scope>
    <source>
        <strain evidence="1 2">CGMCC 1.10076</strain>
    </source>
</reference>
<dbReference type="OrthoDB" id="838909at2"/>
<name>A0A1G8Y271_9FLAO</name>
<dbReference type="Proteomes" id="UP000199580">
    <property type="component" value="Unassembled WGS sequence"/>
</dbReference>
<dbReference type="AlphaFoldDB" id="A0A1G8Y271"/>
<evidence type="ECO:0000313" key="1">
    <source>
        <dbReference type="EMBL" id="SDJ96886.1"/>
    </source>
</evidence>
<protein>
    <submittedName>
        <fullName evidence="1">Uncharacterized protein</fullName>
    </submittedName>
</protein>
<organism evidence="1 2">
    <name type="scientific">Flavobacterium noncentrifugens</name>
    <dbReference type="NCBI Taxonomy" id="1128970"/>
    <lineage>
        <taxon>Bacteria</taxon>
        <taxon>Pseudomonadati</taxon>
        <taxon>Bacteroidota</taxon>
        <taxon>Flavobacteriia</taxon>
        <taxon>Flavobacteriales</taxon>
        <taxon>Flavobacteriaceae</taxon>
        <taxon>Flavobacterium</taxon>
    </lineage>
</organism>
<sequence length="336" mass="38595">MEIYSTKFHQIRSRYQTKRLSKKWKKHKLVNKALRRKGILQQREYAKKDYLNYEAPQKFSFINNTDEVLKYFNDISQFISRKQSVNLDIEEISELTPDTITLLMAKLNEKASRKVGLSGNAPKNPKLKKMFTESGLYDFVNSHGKKIASSDNKLWRHSTDSLVKGEMAGLATAVCRNLFAEHGIAYDTDSLYNLLVEAMSNTLHHAHKVSNINWWLYYYLDKETKTLKFSFIDLGVGIFKSASFDSYRNLIKSFTPGNQILVKPFLEGKIISSRETDKAISGKGVKQIMDCAKLAEFAKFIIITNDVKIDVKTQQSEQLSDNFAGTFIYFEISVTN</sequence>
<dbReference type="STRING" id="1128970.SAMN04487935_2162"/>
<dbReference type="RefSeq" id="WP_091395098.1">
    <property type="nucleotide sequence ID" value="NZ_BKAI01000011.1"/>
</dbReference>
<dbReference type="EMBL" id="FNEZ01000003">
    <property type="protein sequence ID" value="SDJ96886.1"/>
    <property type="molecule type" value="Genomic_DNA"/>
</dbReference>
<proteinExistence type="predicted"/>
<evidence type="ECO:0000313" key="2">
    <source>
        <dbReference type="Proteomes" id="UP000199580"/>
    </source>
</evidence>
<gene>
    <name evidence="1" type="ORF">SAMN04487935_2162</name>
</gene>
<accession>A0A1G8Y271</accession>